<dbReference type="GO" id="GO:0006355">
    <property type="term" value="P:regulation of DNA-templated transcription"/>
    <property type="evidence" value="ECO:0007669"/>
    <property type="project" value="InterPro"/>
</dbReference>
<comment type="subcellular location">
    <subcellularLocation>
        <location evidence="2">Nucleus</location>
    </subcellularLocation>
</comment>
<feature type="compositionally biased region" description="Polar residues" evidence="3">
    <location>
        <begin position="475"/>
        <end position="506"/>
    </location>
</feature>
<dbReference type="STRING" id="133385.A0A2T9YQ60"/>
<feature type="compositionally biased region" description="Basic and acidic residues" evidence="3">
    <location>
        <begin position="665"/>
        <end position="680"/>
    </location>
</feature>
<feature type="compositionally biased region" description="Low complexity" evidence="3">
    <location>
        <begin position="753"/>
        <end position="769"/>
    </location>
</feature>
<feature type="region of interest" description="Disordered" evidence="3">
    <location>
        <begin position="269"/>
        <end position="380"/>
    </location>
</feature>
<dbReference type="PANTHER" id="PTHR23195">
    <property type="entry name" value="YEATS DOMAIN"/>
    <property type="match status" value="1"/>
</dbReference>
<feature type="compositionally biased region" description="Polar residues" evidence="3">
    <location>
        <begin position="200"/>
        <end position="217"/>
    </location>
</feature>
<feature type="compositionally biased region" description="Polar residues" evidence="3">
    <location>
        <begin position="325"/>
        <end position="336"/>
    </location>
</feature>
<feature type="compositionally biased region" description="Low complexity" evidence="3">
    <location>
        <begin position="171"/>
        <end position="186"/>
    </location>
</feature>
<dbReference type="Gene3D" id="2.60.40.1970">
    <property type="entry name" value="YEATS domain"/>
    <property type="match status" value="1"/>
</dbReference>
<organism evidence="5 6">
    <name type="scientific">Smittium simulii</name>
    <dbReference type="NCBI Taxonomy" id="133385"/>
    <lineage>
        <taxon>Eukaryota</taxon>
        <taxon>Fungi</taxon>
        <taxon>Fungi incertae sedis</taxon>
        <taxon>Zoopagomycota</taxon>
        <taxon>Kickxellomycotina</taxon>
        <taxon>Harpellomycetes</taxon>
        <taxon>Harpellales</taxon>
        <taxon>Legeriomycetaceae</taxon>
        <taxon>Smittium</taxon>
    </lineage>
</organism>
<feature type="compositionally biased region" description="Low complexity" evidence="3">
    <location>
        <begin position="702"/>
        <end position="712"/>
    </location>
</feature>
<feature type="region of interest" description="Disordered" evidence="3">
    <location>
        <begin position="821"/>
        <end position="848"/>
    </location>
</feature>
<feature type="region of interest" description="Disordered" evidence="3">
    <location>
        <begin position="426"/>
        <end position="541"/>
    </location>
</feature>
<keyword evidence="1 2" id="KW-0539">Nucleus</keyword>
<reference evidence="5 6" key="1">
    <citation type="journal article" date="2018" name="MBio">
        <title>Comparative Genomics Reveals the Core Gene Toolbox for the Fungus-Insect Symbiosis.</title>
        <authorList>
            <person name="Wang Y."/>
            <person name="Stata M."/>
            <person name="Wang W."/>
            <person name="Stajich J.E."/>
            <person name="White M.M."/>
            <person name="Moncalvo J.M."/>
        </authorList>
    </citation>
    <scope>NUCLEOTIDE SEQUENCE [LARGE SCALE GENOMIC DNA]</scope>
    <source>
        <strain evidence="5 6">SWE-8-4</strain>
    </source>
</reference>
<gene>
    <name evidence="5" type="ORF">BB561_002547</name>
</gene>
<dbReference type="InterPro" id="IPR005033">
    <property type="entry name" value="YEATS"/>
</dbReference>
<accession>A0A2T9YQ60</accession>
<sequence>MSQSYTANTTIAIKTTHKPTPNDELDETYGYPLRDWSICLIDGRPECSANPKNLPYVKKVEFQLDQSFKNPVRVIRNPPFFISEKGWGEFDIFIIVYFADKNVKPKKFAHNLCFSRGPVYMEKLNINFGKVSKEFFEILNLNIAHVHPRTSSKAIPRKTVPRINYPKNTSHSDISSNSESDLNYHSSSDHSDGSYKHQVIRNSSHTSKPESTTISYNNKEKYISKPREKISSQILSPKELSEKTSRKKLKAIANNELINAEEKFQKSNGSFESFKKNSSRNAQQRVKSTSKTDSKQSYLENLKSPSPSADIKSTKIVRKDDLNKKNTQIMNTIENKTTNKRKISNTIDSSNKKSLLPNKINPRSSSTSDSNSSEYLKPSIYPKDSSNKLVIAEKSYNSNPEALKPSIYPKDSSNKLVLAEKSYSSNSEALKPSNGHFKQSIPSNLPKRKSTSIISRLKSKAVKESSRRNYPKINSLHSPKINQIQSLSPNQTANDSEISGSGVKQRNINHDSNKVLEKKNIIKSSRNQKLQPVEPDYSVNSYKPNEPELTVSPNSASSQKLIDGNINTKENKRPFGSTGVLINADKINSNSSESKFGNSIPTNISKIKPTKGTGLYMKKSKVIPNPQMLNELPNLESKLEKNKGIEVIKRPINKNVAISESLTSLEKKSPDKHQTNHDIKNNLNIAHPQKRARIRISDKYSNNITNNNTTATRGIISPNSQRLHTHTPESQRSLSYNSQSSSCDTVDKTNQRSYGSSSFESSSSITNSSHNETTPDSSPEYSAKEHSKNERMIASSNSERFISAPFKSGLNKDKELNSKNFIAKNKKNKSNNANYSSGRDSTSERADYNETNIDNLDLKDKSLYKTDKTKTLATTIEKDFINNTSAVIGNLTPKDAAITQKCNINTISPTRISNSDPIISVDVSKPVIREKILEKLTSWILQLNEDEALQIVLVLNKLLIRLSLNNPSILQLLTNSKTKTGPIDVKLVTDQIITQTINSIKEMGYYECNLNLLENNDLLLIQNYLEKHYSYCKPIHLI</sequence>
<feature type="region of interest" description="Disordered" evidence="3">
    <location>
        <begin position="663"/>
        <end position="796"/>
    </location>
</feature>
<dbReference type="Proteomes" id="UP000245383">
    <property type="component" value="Unassembled WGS sequence"/>
</dbReference>
<name>A0A2T9YQ60_9FUNG</name>
<evidence type="ECO:0000256" key="2">
    <source>
        <dbReference type="PROSITE-ProRule" id="PRU00376"/>
    </source>
</evidence>
<feature type="domain" description="YEATS" evidence="4">
    <location>
        <begin position="1"/>
        <end position="142"/>
    </location>
</feature>
<feature type="compositionally biased region" description="Polar residues" evidence="3">
    <location>
        <begin position="279"/>
        <end position="307"/>
    </location>
</feature>
<dbReference type="GO" id="GO:0000785">
    <property type="term" value="C:chromatin"/>
    <property type="evidence" value="ECO:0007669"/>
    <property type="project" value="UniProtKB-ARBA"/>
</dbReference>
<dbReference type="OrthoDB" id="1741717at2759"/>
<evidence type="ECO:0000259" key="4">
    <source>
        <dbReference type="PROSITE" id="PS51037"/>
    </source>
</evidence>
<feature type="compositionally biased region" description="Basic and acidic residues" evidence="3">
    <location>
        <begin position="218"/>
        <end position="230"/>
    </location>
</feature>
<evidence type="ECO:0000256" key="3">
    <source>
        <dbReference type="SAM" id="MobiDB-lite"/>
    </source>
</evidence>
<dbReference type="Pfam" id="PF03366">
    <property type="entry name" value="YEATS"/>
    <property type="match status" value="1"/>
</dbReference>
<feature type="compositionally biased region" description="Low complexity" evidence="3">
    <location>
        <begin position="364"/>
        <end position="373"/>
    </location>
</feature>
<dbReference type="InterPro" id="IPR055129">
    <property type="entry name" value="YEATS_dom"/>
</dbReference>
<comment type="caution">
    <text evidence="5">The sequence shown here is derived from an EMBL/GenBank/DDBJ whole genome shotgun (WGS) entry which is preliminary data.</text>
</comment>
<dbReference type="PROSITE" id="PS51037">
    <property type="entry name" value="YEATS"/>
    <property type="match status" value="1"/>
</dbReference>
<dbReference type="EMBL" id="MBFR01000090">
    <property type="protein sequence ID" value="PVU94446.1"/>
    <property type="molecule type" value="Genomic_DNA"/>
</dbReference>
<feature type="compositionally biased region" description="Low complexity" evidence="3">
    <location>
        <begin position="730"/>
        <end position="742"/>
    </location>
</feature>
<feature type="region of interest" description="Disordered" evidence="3">
    <location>
        <begin position="150"/>
        <end position="246"/>
    </location>
</feature>
<feature type="compositionally biased region" description="Basic and acidic residues" evidence="3">
    <location>
        <begin position="508"/>
        <end position="520"/>
    </location>
</feature>
<feature type="compositionally biased region" description="Basic residues" evidence="3">
    <location>
        <begin position="150"/>
        <end position="160"/>
    </location>
</feature>
<keyword evidence="6" id="KW-1185">Reference proteome</keyword>
<dbReference type="InterPro" id="IPR038704">
    <property type="entry name" value="YEAST_sf"/>
</dbReference>
<feature type="compositionally biased region" description="Polar residues" evidence="3">
    <location>
        <begin position="770"/>
        <end position="780"/>
    </location>
</feature>
<dbReference type="GO" id="GO:0005634">
    <property type="term" value="C:nucleus"/>
    <property type="evidence" value="ECO:0007669"/>
    <property type="project" value="UniProtKB-SubCell"/>
</dbReference>
<evidence type="ECO:0000313" key="5">
    <source>
        <dbReference type="EMBL" id="PVU94446.1"/>
    </source>
</evidence>
<feature type="compositionally biased region" description="Polar residues" evidence="3">
    <location>
        <begin position="344"/>
        <end position="353"/>
    </location>
</feature>
<proteinExistence type="predicted"/>
<evidence type="ECO:0000313" key="6">
    <source>
        <dbReference type="Proteomes" id="UP000245383"/>
    </source>
</evidence>
<feature type="compositionally biased region" description="Basic and acidic residues" evidence="3">
    <location>
        <begin position="782"/>
        <end position="791"/>
    </location>
</feature>
<protein>
    <recommendedName>
        <fullName evidence="4">YEATS domain-containing protein</fullName>
    </recommendedName>
</protein>
<dbReference type="AlphaFoldDB" id="A0A2T9YQ60"/>
<evidence type="ECO:0000256" key="1">
    <source>
        <dbReference type="ARBA" id="ARBA00023242"/>
    </source>
</evidence>